<evidence type="ECO:0000313" key="1">
    <source>
        <dbReference type="EMBL" id="OZI79923.1"/>
    </source>
</evidence>
<evidence type="ECO:0008006" key="3">
    <source>
        <dbReference type="Google" id="ProtNLM"/>
    </source>
</evidence>
<organism evidence="1 2">
    <name type="scientific">Bordetella genomosp. 2</name>
    <dbReference type="NCBI Taxonomy" id="1983456"/>
    <lineage>
        <taxon>Bacteria</taxon>
        <taxon>Pseudomonadati</taxon>
        <taxon>Pseudomonadota</taxon>
        <taxon>Betaproteobacteria</taxon>
        <taxon>Burkholderiales</taxon>
        <taxon>Alcaligenaceae</taxon>
        <taxon>Bordetella</taxon>
    </lineage>
</organism>
<dbReference type="EMBL" id="NEVT01000003">
    <property type="protein sequence ID" value="OZI79923.1"/>
    <property type="molecule type" value="Genomic_DNA"/>
</dbReference>
<keyword evidence="2" id="KW-1185">Reference proteome</keyword>
<protein>
    <recommendedName>
        <fullName evidence="3">DUF2612 domain-containing protein</fullName>
    </recommendedName>
</protein>
<accession>A0A261W2W3</accession>
<sequence length="254" mass="27870">MDLNQDHGLIAWNHWLTQFEGKPRLQALVRALLQPADGLQGALRDLYEKRWLDTAEGKQLDGIGEIVGLSRVVEKAVYVQFFGFNGQPNIGGFGEARMRHRFEQSVAGSLTLLDHEYRKLLYWKIALNNGHGTTPEIIAAIKPIFDVSRVIVENAGNAKITVWMNRLPKPGEALLNDPERWIPVAAGVGIKRVTVSGEKPFGFKSQGFFGFGVGVFAHNIKSGPGGGCFAVSNGYAPTYFAGEYTATTTCYPTS</sequence>
<name>A0A261W2W3_9BORD</name>
<dbReference type="InterPro" id="IPR021283">
    <property type="entry name" value="Phage_Wedge1"/>
</dbReference>
<proteinExistence type="predicted"/>
<evidence type="ECO:0000313" key="2">
    <source>
        <dbReference type="Proteomes" id="UP000215633"/>
    </source>
</evidence>
<comment type="caution">
    <text evidence="1">The sequence shown here is derived from an EMBL/GenBank/DDBJ whole genome shotgun (WGS) entry which is preliminary data.</text>
</comment>
<dbReference type="Pfam" id="PF11041">
    <property type="entry name" value="Phage_Wedge1"/>
    <property type="match status" value="1"/>
</dbReference>
<reference evidence="2" key="1">
    <citation type="submission" date="2017-05" db="EMBL/GenBank/DDBJ databases">
        <title>Complete and WGS of Bordetella genogroups.</title>
        <authorList>
            <person name="Spilker T."/>
            <person name="Lipuma J."/>
        </authorList>
    </citation>
    <scope>NUCLEOTIDE SEQUENCE [LARGE SCALE GENOMIC DNA]</scope>
    <source>
        <strain evidence="2">AU8256</strain>
    </source>
</reference>
<gene>
    <name evidence="1" type="ORF">CAL24_08415</name>
</gene>
<dbReference type="AlphaFoldDB" id="A0A261W2W3"/>
<dbReference type="RefSeq" id="WP_094806378.1">
    <property type="nucleotide sequence ID" value="NZ_NEVT01000003.1"/>
</dbReference>
<dbReference type="Proteomes" id="UP000215633">
    <property type="component" value="Unassembled WGS sequence"/>
</dbReference>